<reference evidence="1 2" key="1">
    <citation type="submission" date="2021-03" db="EMBL/GenBank/DDBJ databases">
        <title>Genomic Encyclopedia of Type Strains, Phase IV (KMG-IV): sequencing the most valuable type-strain genomes for metagenomic binning, comparative biology and taxonomic classification.</title>
        <authorList>
            <person name="Goeker M."/>
        </authorList>
    </citation>
    <scope>NUCLEOTIDE SEQUENCE [LARGE SCALE GENOMIC DNA]</scope>
    <source>
        <strain evidence="1 2">DSM 14349</strain>
    </source>
</reference>
<sequence>MNIFKSKDKQHLYSPVPNKQALIWVAEYDDDTFLAEYDFYSQKKNDFYSIDKDKLLRFGFIGNGSKAYFNVSDGTFIIDDNKIQISYIHNENEVFLTGRTFIYNDIIQFKSAIADIDVMSLKSNENIIGDVSCHSIGYKKQLDLFDSSIHFKSILHIPSIGNQSPYLEIKISSSIDVNGDLLIRVNNSEVDKIDAPLKANMAGIVNWRLH</sequence>
<dbReference type="EMBL" id="JAGGKG010000017">
    <property type="protein sequence ID" value="MBP1906681.1"/>
    <property type="molecule type" value="Genomic_DNA"/>
</dbReference>
<comment type="caution">
    <text evidence="1">The sequence shown here is derived from an EMBL/GenBank/DDBJ whole genome shotgun (WGS) entry which is preliminary data.</text>
</comment>
<accession>A0ABS4FVS7</accession>
<evidence type="ECO:0000313" key="2">
    <source>
        <dbReference type="Proteomes" id="UP001519272"/>
    </source>
</evidence>
<proteinExistence type="predicted"/>
<dbReference type="RefSeq" id="WP_245251544.1">
    <property type="nucleotide sequence ID" value="NZ_JAGGKG010000017.1"/>
</dbReference>
<name>A0ABS4FVS7_9BACL</name>
<dbReference type="Proteomes" id="UP001519272">
    <property type="component" value="Unassembled WGS sequence"/>
</dbReference>
<keyword evidence="2" id="KW-1185">Reference proteome</keyword>
<protein>
    <submittedName>
        <fullName evidence="1">Uncharacterized protein</fullName>
    </submittedName>
</protein>
<evidence type="ECO:0000313" key="1">
    <source>
        <dbReference type="EMBL" id="MBP1906681.1"/>
    </source>
</evidence>
<gene>
    <name evidence="1" type="ORF">J2Z32_003345</name>
</gene>
<organism evidence="1 2">
    <name type="scientific">Paenibacillus turicensis</name>
    <dbReference type="NCBI Taxonomy" id="160487"/>
    <lineage>
        <taxon>Bacteria</taxon>
        <taxon>Bacillati</taxon>
        <taxon>Bacillota</taxon>
        <taxon>Bacilli</taxon>
        <taxon>Bacillales</taxon>
        <taxon>Paenibacillaceae</taxon>
        <taxon>Paenibacillus</taxon>
    </lineage>
</organism>